<feature type="repeat" description="TPR" evidence="1">
    <location>
        <begin position="371"/>
        <end position="404"/>
    </location>
</feature>
<dbReference type="EMBL" id="JADYXP020000004">
    <property type="protein sequence ID" value="KAL0125195.1"/>
    <property type="molecule type" value="Genomic_DNA"/>
</dbReference>
<comment type="caution">
    <text evidence="3">The sequence shown here is derived from an EMBL/GenBank/DDBJ whole genome shotgun (WGS) entry which is preliminary data.</text>
</comment>
<dbReference type="PROSITE" id="PS50005">
    <property type="entry name" value="TPR"/>
    <property type="match status" value="1"/>
</dbReference>
<evidence type="ECO:0000313" key="3">
    <source>
        <dbReference type="EMBL" id="KAL0125195.1"/>
    </source>
</evidence>
<feature type="compositionally biased region" description="Polar residues" evidence="2">
    <location>
        <begin position="107"/>
        <end position="128"/>
    </location>
</feature>
<gene>
    <name evidence="3" type="ORF">PUN28_004378</name>
</gene>
<keyword evidence="1" id="KW-0802">TPR repeat</keyword>
<dbReference type="Pfam" id="PF13181">
    <property type="entry name" value="TPR_8"/>
    <property type="match status" value="1"/>
</dbReference>
<dbReference type="Proteomes" id="UP001430953">
    <property type="component" value="Unassembled WGS sequence"/>
</dbReference>
<dbReference type="GO" id="GO:0097730">
    <property type="term" value="C:non-motile cilium"/>
    <property type="evidence" value="ECO:0007669"/>
    <property type="project" value="TreeGrafter"/>
</dbReference>
<dbReference type="InterPro" id="IPR019734">
    <property type="entry name" value="TPR_rpt"/>
</dbReference>
<dbReference type="InterPro" id="IPR011990">
    <property type="entry name" value="TPR-like_helical_dom_sf"/>
</dbReference>
<dbReference type="InterPro" id="IPR028796">
    <property type="entry name" value="BBS8"/>
</dbReference>
<evidence type="ECO:0000256" key="1">
    <source>
        <dbReference type="PROSITE-ProRule" id="PRU00339"/>
    </source>
</evidence>
<evidence type="ECO:0008006" key="5">
    <source>
        <dbReference type="Google" id="ProtNLM"/>
    </source>
</evidence>
<dbReference type="PANTHER" id="PTHR44177">
    <property type="entry name" value="TETRATRICOPEPTIDE REPEAT PROTEIN 8"/>
    <property type="match status" value="1"/>
</dbReference>
<keyword evidence="4" id="KW-1185">Reference proteome</keyword>
<organism evidence="3 4">
    <name type="scientific">Cardiocondyla obscurior</name>
    <dbReference type="NCBI Taxonomy" id="286306"/>
    <lineage>
        <taxon>Eukaryota</taxon>
        <taxon>Metazoa</taxon>
        <taxon>Ecdysozoa</taxon>
        <taxon>Arthropoda</taxon>
        <taxon>Hexapoda</taxon>
        <taxon>Insecta</taxon>
        <taxon>Pterygota</taxon>
        <taxon>Neoptera</taxon>
        <taxon>Endopterygota</taxon>
        <taxon>Hymenoptera</taxon>
        <taxon>Apocrita</taxon>
        <taxon>Aculeata</taxon>
        <taxon>Formicoidea</taxon>
        <taxon>Formicidae</taxon>
        <taxon>Myrmicinae</taxon>
        <taxon>Cardiocondyla</taxon>
    </lineage>
</organism>
<dbReference type="CDD" id="cd21341">
    <property type="entry name" value="TTC8_N"/>
    <property type="match status" value="1"/>
</dbReference>
<reference evidence="3 4" key="1">
    <citation type="submission" date="2023-03" db="EMBL/GenBank/DDBJ databases">
        <title>High recombination rates correlate with genetic variation in Cardiocondyla obscurior ants.</title>
        <authorList>
            <person name="Errbii M."/>
        </authorList>
    </citation>
    <scope>NUCLEOTIDE SEQUENCE [LARGE SCALE GENOMIC DNA]</scope>
    <source>
        <strain evidence="3">Alpha-2009</strain>
        <tissue evidence="3">Whole body</tissue>
    </source>
</reference>
<dbReference type="Gene3D" id="1.25.40.10">
    <property type="entry name" value="Tetratricopeptide repeat domain"/>
    <property type="match status" value="1"/>
</dbReference>
<accession>A0AAW2GC72</accession>
<evidence type="ECO:0000313" key="4">
    <source>
        <dbReference type="Proteomes" id="UP001430953"/>
    </source>
</evidence>
<dbReference type="AlphaFoldDB" id="A0AAW2GC72"/>
<dbReference type="GO" id="GO:1905515">
    <property type="term" value="P:non-motile cilium assembly"/>
    <property type="evidence" value="ECO:0007669"/>
    <property type="project" value="InterPro"/>
</dbReference>
<feature type="region of interest" description="Disordered" evidence="2">
    <location>
        <begin position="107"/>
        <end position="131"/>
    </location>
</feature>
<dbReference type="GO" id="GO:0034464">
    <property type="term" value="C:BBSome"/>
    <property type="evidence" value="ECO:0007669"/>
    <property type="project" value="InterPro"/>
</dbReference>
<protein>
    <recommendedName>
        <fullName evidence="5">Tetratricopeptide repeat protein 8</fullName>
    </recommendedName>
</protein>
<dbReference type="SUPFAM" id="SSF48452">
    <property type="entry name" value="TPR-like"/>
    <property type="match status" value="2"/>
</dbReference>
<evidence type="ECO:0000256" key="2">
    <source>
        <dbReference type="SAM" id="MobiDB-lite"/>
    </source>
</evidence>
<dbReference type="PANTHER" id="PTHR44177:SF1">
    <property type="entry name" value="TETRATRICOPEPTIDE REPEAT PROTEIN 8"/>
    <property type="match status" value="1"/>
</dbReference>
<dbReference type="GO" id="GO:0036064">
    <property type="term" value="C:ciliary basal body"/>
    <property type="evidence" value="ECO:0007669"/>
    <property type="project" value="TreeGrafter"/>
</dbReference>
<dbReference type="SMART" id="SM00028">
    <property type="entry name" value="TPR"/>
    <property type="match status" value="7"/>
</dbReference>
<name>A0AAW2GC72_9HYME</name>
<sequence>MELFTALSLFSRQKYEACAAICTDLLRKNPLDQVLSLFFFFFFFLCEKLEIITRNINLLCHQAVWVLKMRALTLQVYVDDIEGEEEGIAETLLDNYAISTMPRPGTSLKNPGTSYTGQGVRPKSQSGRPVTGVVRPATQAAMSQSIEQALRTPRTAMTARPITASSGRSVRLGTASMLTEPGGPFIQLSRLNVTKYANQQSIAKPLFEYIYYHEHDARYALDLAVQATQVCQYKDWWWKVQLGKCYYTLGLVRDAEQQFKSALKDHRSIETVLRLIRVYIRLDQPVAALDTCKRGLEFFANDVTILTEMGRIFEGLNNAAMSMKYYKIIAQEDASHTEAIASIGMHHFYNDQPELALRYYRRLLQMGVHNAELFNNLGLCCFYAQQYDHTISCFERALNLATDENVADVWYNISHIAITLGDLIMAEECLRLAIASDNRHALAYNNLGVIEMRNGNVTAARTYFHAAANIASYVYEAHFNSAHLAYEAGDLQTSYIAVQKSLSAYPGHYDSKILLQKLNRYFSHV</sequence>
<proteinExistence type="predicted"/>